<evidence type="ECO:0000259" key="2">
    <source>
        <dbReference type="Pfam" id="PF00535"/>
    </source>
</evidence>
<dbReference type="RefSeq" id="WP_039560258.1">
    <property type="nucleotide sequence ID" value="NZ_FMUP01000003.1"/>
</dbReference>
<evidence type="ECO:0000313" key="4">
    <source>
        <dbReference type="EMBL" id="SIQ04830.1"/>
    </source>
</evidence>
<accession>A0A0B2DAK2</accession>
<dbReference type="SUPFAM" id="SSF53448">
    <property type="entry name" value="Nucleotide-diphospho-sugar transferases"/>
    <property type="match status" value="1"/>
</dbReference>
<evidence type="ECO:0000313" key="5">
    <source>
        <dbReference type="Proteomes" id="UP000030980"/>
    </source>
</evidence>
<dbReference type="AlphaFoldDB" id="A0A0B2DAK2"/>
<protein>
    <submittedName>
        <fullName evidence="4">Glycosyltransferase involved in cell wall bisynthesis</fullName>
    </submittedName>
</protein>
<evidence type="ECO:0000256" key="1">
    <source>
        <dbReference type="ARBA" id="ARBA00022519"/>
    </source>
</evidence>
<dbReference type="PANTHER" id="PTHR43685:SF11">
    <property type="entry name" value="GLYCOSYLTRANSFERASE TAGX-RELATED"/>
    <property type="match status" value="1"/>
</dbReference>
<keyword evidence="4" id="KW-0808">Transferase</keyword>
<proteinExistence type="predicted"/>
<dbReference type="EMBL" id="FTMC01000002">
    <property type="protein sequence ID" value="SIQ04830.1"/>
    <property type="molecule type" value="Genomic_DNA"/>
</dbReference>
<dbReference type="Pfam" id="PF00535">
    <property type="entry name" value="Glycos_transf_2"/>
    <property type="match status" value="1"/>
</dbReference>
<reference evidence="3 5" key="1">
    <citation type="submission" date="2014-11" db="EMBL/GenBank/DDBJ databases">
        <title>Genome sequence of Pseudomonas tuomuerensis JCM 14085.</title>
        <authorList>
            <person name="Shin S.-K."/>
            <person name="Yi H."/>
        </authorList>
    </citation>
    <scope>NUCLEOTIDE SEQUENCE [LARGE SCALE GENOMIC DNA]</scope>
    <source>
        <strain evidence="3 5">JCM 14085</strain>
    </source>
</reference>
<keyword evidence="1" id="KW-0472">Membrane</keyword>
<dbReference type="CDD" id="cd00761">
    <property type="entry name" value="Glyco_tranf_GTA_type"/>
    <property type="match status" value="1"/>
</dbReference>
<dbReference type="EMBL" id="JTAK01000005">
    <property type="protein sequence ID" value="KHO64216.1"/>
    <property type="molecule type" value="Genomic_DNA"/>
</dbReference>
<evidence type="ECO:0000313" key="3">
    <source>
        <dbReference type="EMBL" id="KHO64216.1"/>
    </source>
</evidence>
<evidence type="ECO:0000313" key="6">
    <source>
        <dbReference type="Proteomes" id="UP000186079"/>
    </source>
</evidence>
<dbReference type="PANTHER" id="PTHR43685">
    <property type="entry name" value="GLYCOSYLTRANSFERASE"/>
    <property type="match status" value="1"/>
</dbReference>
<name>A0A0B2DAK2_9PSED</name>
<dbReference type="OrthoDB" id="9801954at2"/>
<keyword evidence="1" id="KW-1003">Cell membrane</keyword>
<dbReference type="GO" id="GO:0016740">
    <property type="term" value="F:transferase activity"/>
    <property type="evidence" value="ECO:0007669"/>
    <property type="project" value="UniProtKB-KW"/>
</dbReference>
<keyword evidence="1" id="KW-0997">Cell inner membrane</keyword>
<organism evidence="3 5">
    <name type="scientific">Pseudomonas flexibilis</name>
    <dbReference type="NCBI Taxonomy" id="706570"/>
    <lineage>
        <taxon>Bacteria</taxon>
        <taxon>Pseudomonadati</taxon>
        <taxon>Pseudomonadota</taxon>
        <taxon>Gammaproteobacteria</taxon>
        <taxon>Pseudomonadales</taxon>
        <taxon>Pseudomonadaceae</taxon>
        <taxon>Pseudomonas</taxon>
    </lineage>
</organism>
<dbReference type="Proteomes" id="UP000186079">
    <property type="component" value="Unassembled WGS sequence"/>
</dbReference>
<dbReference type="InterPro" id="IPR001173">
    <property type="entry name" value="Glyco_trans_2-like"/>
</dbReference>
<dbReference type="PATRIC" id="fig|706570.3.peg.1079"/>
<dbReference type="Gene3D" id="3.90.550.10">
    <property type="entry name" value="Spore Coat Polysaccharide Biosynthesis Protein SpsA, Chain A"/>
    <property type="match status" value="1"/>
</dbReference>
<dbReference type="InterPro" id="IPR029044">
    <property type="entry name" value="Nucleotide-diphossugar_trans"/>
</dbReference>
<feature type="domain" description="Glycosyltransferase 2-like" evidence="2">
    <location>
        <begin position="7"/>
        <end position="114"/>
    </location>
</feature>
<dbReference type="Proteomes" id="UP000030980">
    <property type="component" value="Unassembled WGS sequence"/>
</dbReference>
<keyword evidence="5" id="KW-1185">Reference proteome</keyword>
<dbReference type="InterPro" id="IPR050834">
    <property type="entry name" value="Glycosyltransf_2"/>
</dbReference>
<dbReference type="STRING" id="706570.PT85_13360"/>
<sequence>MNDYSVCVIIPLYNADDTIDQALDSLAAQTRRPDRVIVVDDGSTDAGPERVERYRAPFPLTLIRQTNQGPAAARNRGIFQASDHLLAFLDADDYWLPTKLEKQLECFKRLSAAGRRIGLVDCFGMNLFADGRQIPFAWCKAGWHFRDFQQRNVINCPSSVLMERELATRFGGFDARLRFAEDRWLWTQVAERAEIHTVQEVLYHRLVGPDNITAQPERHYPHKLRFVELYLEHYGAQMSPRERTDFILANQTEFLEAFSRQGQQHRVIQVFEQMLRISWRALLTAHGKPALRYAYARATRWRMPERAR</sequence>
<reference evidence="4 6" key="2">
    <citation type="submission" date="2017-01" db="EMBL/GenBank/DDBJ databases">
        <authorList>
            <person name="Mah S.A."/>
            <person name="Swanson W.J."/>
            <person name="Moy G.W."/>
            <person name="Vacquier V.D."/>
        </authorList>
    </citation>
    <scope>NUCLEOTIDE SEQUENCE [LARGE SCALE GENOMIC DNA]</scope>
    <source>
        <strain evidence="4 6">ATCC 29606</strain>
    </source>
</reference>
<accession>A0A0B3BT46</accession>
<gene>
    <name evidence="3" type="ORF">PT85_13360</name>
    <name evidence="4" type="ORF">SAMN05421672_102201</name>
</gene>